<evidence type="ECO:0000256" key="4">
    <source>
        <dbReference type="ARBA" id="ARBA00023110"/>
    </source>
</evidence>
<name>A0ABU8WZW0_9BURK</name>
<evidence type="ECO:0000256" key="3">
    <source>
        <dbReference type="ARBA" id="ARBA00013194"/>
    </source>
</evidence>
<dbReference type="RefSeq" id="WP_340333174.1">
    <property type="nucleotide sequence ID" value="NZ_JBBKZS010000001.1"/>
</dbReference>
<evidence type="ECO:0000259" key="7">
    <source>
        <dbReference type="PROSITE" id="PS50198"/>
    </source>
</evidence>
<dbReference type="Gene3D" id="1.10.8.1040">
    <property type="match status" value="1"/>
</dbReference>
<dbReference type="PANTHER" id="PTHR47245:SF2">
    <property type="entry name" value="PEPTIDYL-PROLYL CIS-TRANS ISOMERASE HP_0175-RELATED"/>
    <property type="match status" value="1"/>
</dbReference>
<keyword evidence="4 5" id="KW-0697">Rotamase</keyword>
<evidence type="ECO:0000256" key="5">
    <source>
        <dbReference type="PROSITE-ProRule" id="PRU00278"/>
    </source>
</evidence>
<organism evidence="8 9">
    <name type="scientific">Variovorax robiniae</name>
    <dbReference type="NCBI Taxonomy" id="1836199"/>
    <lineage>
        <taxon>Bacteria</taxon>
        <taxon>Pseudomonadati</taxon>
        <taxon>Pseudomonadota</taxon>
        <taxon>Betaproteobacteria</taxon>
        <taxon>Burkholderiales</taxon>
        <taxon>Comamonadaceae</taxon>
        <taxon>Variovorax</taxon>
    </lineage>
</organism>
<dbReference type="InterPro" id="IPR046357">
    <property type="entry name" value="PPIase_dom_sf"/>
</dbReference>
<dbReference type="EC" id="5.2.1.8" evidence="3"/>
<comment type="catalytic activity">
    <reaction evidence="1">
        <text>[protein]-peptidylproline (omega=180) = [protein]-peptidylproline (omega=0)</text>
        <dbReference type="Rhea" id="RHEA:16237"/>
        <dbReference type="Rhea" id="RHEA-COMP:10747"/>
        <dbReference type="Rhea" id="RHEA-COMP:10748"/>
        <dbReference type="ChEBI" id="CHEBI:83833"/>
        <dbReference type="ChEBI" id="CHEBI:83834"/>
        <dbReference type="EC" id="5.2.1.8"/>
    </reaction>
</comment>
<evidence type="ECO:0000256" key="6">
    <source>
        <dbReference type="SAM" id="SignalP"/>
    </source>
</evidence>
<dbReference type="PROSITE" id="PS50198">
    <property type="entry name" value="PPIC_PPIASE_2"/>
    <property type="match status" value="1"/>
</dbReference>
<keyword evidence="5 8" id="KW-0413">Isomerase</keyword>
<feature type="signal peptide" evidence="6">
    <location>
        <begin position="1"/>
        <end position="24"/>
    </location>
</feature>
<protein>
    <recommendedName>
        <fullName evidence="3">peptidylprolyl isomerase</fullName>
        <ecNumber evidence="3">5.2.1.8</ecNumber>
    </recommendedName>
</protein>
<keyword evidence="6" id="KW-0732">Signal</keyword>
<evidence type="ECO:0000313" key="9">
    <source>
        <dbReference type="Proteomes" id="UP001367030"/>
    </source>
</evidence>
<dbReference type="SUPFAM" id="SSF54534">
    <property type="entry name" value="FKBP-like"/>
    <property type="match status" value="1"/>
</dbReference>
<dbReference type="PANTHER" id="PTHR47245">
    <property type="entry name" value="PEPTIDYLPROLYL ISOMERASE"/>
    <property type="match status" value="1"/>
</dbReference>
<dbReference type="Gene3D" id="3.10.50.40">
    <property type="match status" value="1"/>
</dbReference>
<evidence type="ECO:0000313" key="8">
    <source>
        <dbReference type="EMBL" id="MEJ8853061.1"/>
    </source>
</evidence>
<dbReference type="InterPro" id="IPR027304">
    <property type="entry name" value="Trigger_fact/SurA_dom_sf"/>
</dbReference>
<dbReference type="InterPro" id="IPR000297">
    <property type="entry name" value="PPIase_PpiC"/>
</dbReference>
<sequence>MKKQILQAVAAAALVGVVPMAAFAQNAAIVNGKAVPKARMDALAQQLTAAGKPVTPEMQPQLREEIVLREVFMQEAQKQGIDKTDDYKNQMELARQAVMIRALFENYKKNNPVTDAEVQAEYDKAVAASSAGAAPGGGKEYKARHILVKTEAEAKKIIADLKKGGNFEEIAKKQSTDKGSGAQGGDLGWANPAGLVPEFSTAMVALKKGETTQTPVKSEFGYHVIRLDDVRTAEAPKFPKLEEVKPQVVQQVQQQKLQKYQESLRAAAKVE</sequence>
<evidence type="ECO:0000256" key="1">
    <source>
        <dbReference type="ARBA" id="ARBA00000971"/>
    </source>
</evidence>
<feature type="domain" description="PpiC" evidence="7">
    <location>
        <begin position="138"/>
        <end position="229"/>
    </location>
</feature>
<dbReference type="InterPro" id="IPR050245">
    <property type="entry name" value="PrsA_foldase"/>
</dbReference>
<gene>
    <name evidence="8" type="ORF">WKW79_00685</name>
</gene>
<keyword evidence="9" id="KW-1185">Reference proteome</keyword>
<evidence type="ECO:0000256" key="2">
    <source>
        <dbReference type="ARBA" id="ARBA00007656"/>
    </source>
</evidence>
<reference evidence="8 9" key="1">
    <citation type="submission" date="2024-03" db="EMBL/GenBank/DDBJ databases">
        <title>Novel species of the genus Variovorax.</title>
        <authorList>
            <person name="Liu Q."/>
            <person name="Xin Y.-H."/>
        </authorList>
    </citation>
    <scope>NUCLEOTIDE SEQUENCE [LARGE SCALE GENOMIC DNA]</scope>
    <source>
        <strain evidence="8 9">KACC 18901</strain>
    </source>
</reference>
<dbReference type="GO" id="GO:0003755">
    <property type="term" value="F:peptidyl-prolyl cis-trans isomerase activity"/>
    <property type="evidence" value="ECO:0007669"/>
    <property type="project" value="UniProtKB-EC"/>
</dbReference>
<dbReference type="EMBL" id="JBBKZS010000001">
    <property type="protein sequence ID" value="MEJ8853061.1"/>
    <property type="molecule type" value="Genomic_DNA"/>
</dbReference>
<accession>A0ABU8WZW0</accession>
<proteinExistence type="inferred from homology"/>
<comment type="caution">
    <text evidence="8">The sequence shown here is derived from an EMBL/GenBank/DDBJ whole genome shotgun (WGS) entry which is preliminary data.</text>
</comment>
<comment type="similarity">
    <text evidence="2">Belongs to the PpiC/parvulin rotamase family.</text>
</comment>
<feature type="chain" id="PRO_5045334028" description="peptidylprolyl isomerase" evidence="6">
    <location>
        <begin position="25"/>
        <end position="271"/>
    </location>
</feature>
<dbReference type="SUPFAM" id="SSF109998">
    <property type="entry name" value="Triger factor/SurA peptide-binding domain-like"/>
    <property type="match status" value="1"/>
</dbReference>
<dbReference type="Pfam" id="PF00639">
    <property type="entry name" value="Rotamase"/>
    <property type="match status" value="1"/>
</dbReference>
<dbReference type="Proteomes" id="UP001367030">
    <property type="component" value="Unassembled WGS sequence"/>
</dbReference>